<dbReference type="AlphaFoldDB" id="A0A3M8AFX9"/>
<comment type="caution">
    <text evidence="1">The sequence shown here is derived from an EMBL/GenBank/DDBJ whole genome shotgun (WGS) entry which is preliminary data.</text>
</comment>
<sequence>MIRTEVRTRAQHAHAFLTAADLVIDLGHDAGIDDLGNTIGSLAVLAGIAAGDAICGAVLGERAAGQDHGDAVAMLRRTEPGKRLAPHLARLIDSKTETQYSPLLLTEARAADLLKAARRLVDGMDDVLRTLS</sequence>
<evidence type="ECO:0000313" key="1">
    <source>
        <dbReference type="EMBL" id="RNB50092.1"/>
    </source>
</evidence>
<dbReference type="OrthoDB" id="4375644at2"/>
<gene>
    <name evidence="1" type="ORF">EDM22_08325</name>
</gene>
<organism evidence="1 2">
    <name type="scientific">Agromyces tardus</name>
    <dbReference type="NCBI Taxonomy" id="2583849"/>
    <lineage>
        <taxon>Bacteria</taxon>
        <taxon>Bacillati</taxon>
        <taxon>Actinomycetota</taxon>
        <taxon>Actinomycetes</taxon>
        <taxon>Micrococcales</taxon>
        <taxon>Microbacteriaceae</taxon>
        <taxon>Agromyces</taxon>
    </lineage>
</organism>
<dbReference type="EMBL" id="RHHB01000011">
    <property type="protein sequence ID" value="RNB50092.1"/>
    <property type="molecule type" value="Genomic_DNA"/>
</dbReference>
<name>A0A3M8AFX9_9MICO</name>
<proteinExistence type="predicted"/>
<dbReference type="RefSeq" id="WP_122936600.1">
    <property type="nucleotide sequence ID" value="NZ_JBHSNT010000060.1"/>
</dbReference>
<protein>
    <submittedName>
        <fullName evidence="1">Uncharacterized protein</fullName>
    </submittedName>
</protein>
<accession>A0A3M8AFX9</accession>
<keyword evidence="2" id="KW-1185">Reference proteome</keyword>
<dbReference type="Proteomes" id="UP000275048">
    <property type="component" value="Unassembled WGS sequence"/>
</dbReference>
<reference evidence="1 2" key="1">
    <citation type="submission" date="2018-10" db="EMBL/GenBank/DDBJ databases">
        <title>Isolation, diversity and antibacterial activity of antinobacteria from the wheat rhizosphere soil.</title>
        <authorList>
            <person name="Sun T."/>
        </authorList>
    </citation>
    <scope>NUCLEOTIDE SEQUENCE [LARGE SCALE GENOMIC DNA]</scope>
    <source>
        <strain evidence="1 2">SJ-23</strain>
    </source>
</reference>
<evidence type="ECO:0000313" key="2">
    <source>
        <dbReference type="Proteomes" id="UP000275048"/>
    </source>
</evidence>